<reference evidence="2" key="1">
    <citation type="submission" date="2023-03" db="EMBL/GenBank/DDBJ databases">
        <authorList>
            <person name="Steffen K."/>
            <person name="Cardenas P."/>
        </authorList>
    </citation>
    <scope>NUCLEOTIDE SEQUENCE</scope>
</reference>
<sequence>MTNIGCTPESRAILEKKNSFGSFSHIISSLMMILCVLDVSPTLNCTISPITAL</sequence>
<dbReference type="AlphaFoldDB" id="A0AA35R4Z1"/>
<evidence type="ECO:0000256" key="1">
    <source>
        <dbReference type="SAM" id="Phobius"/>
    </source>
</evidence>
<organism evidence="2 3">
    <name type="scientific">Geodia barretti</name>
    <name type="common">Barrett's horny sponge</name>
    <dbReference type="NCBI Taxonomy" id="519541"/>
    <lineage>
        <taxon>Eukaryota</taxon>
        <taxon>Metazoa</taxon>
        <taxon>Porifera</taxon>
        <taxon>Demospongiae</taxon>
        <taxon>Heteroscleromorpha</taxon>
        <taxon>Tetractinellida</taxon>
        <taxon>Astrophorina</taxon>
        <taxon>Geodiidae</taxon>
        <taxon>Geodia</taxon>
    </lineage>
</organism>
<evidence type="ECO:0000313" key="2">
    <source>
        <dbReference type="EMBL" id="CAI8002449.1"/>
    </source>
</evidence>
<feature type="transmembrane region" description="Helical" evidence="1">
    <location>
        <begin position="20"/>
        <end position="39"/>
    </location>
</feature>
<gene>
    <name evidence="2" type="ORF">GBAR_LOCUS3396</name>
</gene>
<keyword evidence="1" id="KW-0472">Membrane</keyword>
<evidence type="ECO:0000313" key="3">
    <source>
        <dbReference type="Proteomes" id="UP001174909"/>
    </source>
</evidence>
<keyword evidence="3" id="KW-1185">Reference proteome</keyword>
<accession>A0AA35R4Z1</accession>
<protein>
    <submittedName>
        <fullName evidence="2">Uncharacterized protein</fullName>
    </submittedName>
</protein>
<keyword evidence="1" id="KW-0812">Transmembrane</keyword>
<name>A0AA35R4Z1_GEOBA</name>
<proteinExistence type="predicted"/>
<comment type="caution">
    <text evidence="2">The sequence shown here is derived from an EMBL/GenBank/DDBJ whole genome shotgun (WGS) entry which is preliminary data.</text>
</comment>
<dbReference type="EMBL" id="CASHTH010000481">
    <property type="protein sequence ID" value="CAI8002449.1"/>
    <property type="molecule type" value="Genomic_DNA"/>
</dbReference>
<keyword evidence="1" id="KW-1133">Transmembrane helix</keyword>
<dbReference type="Proteomes" id="UP001174909">
    <property type="component" value="Unassembled WGS sequence"/>
</dbReference>